<proteinExistence type="predicted"/>
<gene>
    <name evidence="1" type="primary">AVEN_129437_1</name>
    <name evidence="1" type="ORF">TNCV_3848771</name>
</gene>
<reference evidence="1" key="1">
    <citation type="submission" date="2020-08" db="EMBL/GenBank/DDBJ databases">
        <title>Multicomponent nature underlies the extraordinary mechanical properties of spider dragline silk.</title>
        <authorList>
            <person name="Kono N."/>
            <person name="Nakamura H."/>
            <person name="Mori M."/>
            <person name="Yoshida Y."/>
            <person name="Ohtoshi R."/>
            <person name="Malay A.D."/>
            <person name="Moran D.A.P."/>
            <person name="Tomita M."/>
            <person name="Numata K."/>
            <person name="Arakawa K."/>
        </authorList>
    </citation>
    <scope>NUCLEOTIDE SEQUENCE</scope>
</reference>
<accession>A0A8X6V025</accession>
<keyword evidence="2" id="KW-1185">Reference proteome</keyword>
<sequence length="84" mass="9590">MKFWRFALSGVPDFILMDGNVRLHAAHWVKEYLESEDIHRLDRAARSPDLNPIDHAWDALGNVFANRNLSLPPRTIPGLKTALN</sequence>
<evidence type="ECO:0000313" key="2">
    <source>
        <dbReference type="Proteomes" id="UP000887159"/>
    </source>
</evidence>
<dbReference type="Gene3D" id="3.30.420.10">
    <property type="entry name" value="Ribonuclease H-like superfamily/Ribonuclease H"/>
    <property type="match status" value="1"/>
</dbReference>
<dbReference type="EMBL" id="BMAU01021094">
    <property type="protein sequence ID" value="GFX90302.1"/>
    <property type="molecule type" value="Genomic_DNA"/>
</dbReference>
<protein>
    <submittedName>
        <fullName evidence="1">DDE_3 domain-containing protein</fullName>
    </submittedName>
</protein>
<dbReference type="GO" id="GO:0003676">
    <property type="term" value="F:nucleic acid binding"/>
    <property type="evidence" value="ECO:0007669"/>
    <property type="project" value="InterPro"/>
</dbReference>
<name>A0A8X6V025_TRICX</name>
<dbReference type="AlphaFoldDB" id="A0A8X6V025"/>
<comment type="caution">
    <text evidence="1">The sequence shown here is derived from an EMBL/GenBank/DDBJ whole genome shotgun (WGS) entry which is preliminary data.</text>
</comment>
<dbReference type="Proteomes" id="UP000887159">
    <property type="component" value="Unassembled WGS sequence"/>
</dbReference>
<organism evidence="1 2">
    <name type="scientific">Trichonephila clavipes</name>
    <name type="common">Golden silk orbweaver</name>
    <name type="synonym">Nephila clavipes</name>
    <dbReference type="NCBI Taxonomy" id="2585209"/>
    <lineage>
        <taxon>Eukaryota</taxon>
        <taxon>Metazoa</taxon>
        <taxon>Ecdysozoa</taxon>
        <taxon>Arthropoda</taxon>
        <taxon>Chelicerata</taxon>
        <taxon>Arachnida</taxon>
        <taxon>Araneae</taxon>
        <taxon>Araneomorphae</taxon>
        <taxon>Entelegynae</taxon>
        <taxon>Araneoidea</taxon>
        <taxon>Nephilidae</taxon>
        <taxon>Trichonephila</taxon>
    </lineage>
</organism>
<evidence type="ECO:0000313" key="1">
    <source>
        <dbReference type="EMBL" id="GFX90302.1"/>
    </source>
</evidence>
<dbReference type="InterPro" id="IPR036397">
    <property type="entry name" value="RNaseH_sf"/>
</dbReference>